<dbReference type="InterPro" id="IPR036526">
    <property type="entry name" value="C-N_Hydrolase_sf"/>
</dbReference>
<feature type="binding site" evidence="7">
    <location>
        <position position="508"/>
    </location>
    <ligand>
        <name>deamido-NAD(+)</name>
        <dbReference type="ChEBI" id="CHEBI:58437"/>
        <note>ligand shared between two neighboring subunits</note>
    </ligand>
</feature>
<dbReference type="SUPFAM" id="SSF56317">
    <property type="entry name" value="Carbon-nitrogen hydrolase"/>
    <property type="match status" value="1"/>
</dbReference>
<dbReference type="GO" id="GO:0005737">
    <property type="term" value="C:cytoplasm"/>
    <property type="evidence" value="ECO:0007669"/>
    <property type="project" value="InterPro"/>
</dbReference>
<dbReference type="GO" id="GO:0008795">
    <property type="term" value="F:NAD+ synthase activity"/>
    <property type="evidence" value="ECO:0007669"/>
    <property type="project" value="UniProtKB-UniRule"/>
</dbReference>
<dbReference type="GO" id="GO:0003952">
    <property type="term" value="F:NAD+ synthase (glutamine-hydrolyzing) activity"/>
    <property type="evidence" value="ECO:0007669"/>
    <property type="project" value="UniProtKB-UniRule"/>
</dbReference>
<dbReference type="InterPro" id="IPR014729">
    <property type="entry name" value="Rossmann-like_a/b/a_fold"/>
</dbReference>
<feature type="binding site" evidence="7">
    <location>
        <position position="175"/>
    </location>
    <ligand>
        <name>L-glutamine</name>
        <dbReference type="ChEBI" id="CHEBI:58359"/>
    </ligand>
</feature>
<feature type="binding site" evidence="7">
    <location>
        <position position="369"/>
    </location>
    <ligand>
        <name>deamido-NAD(+)</name>
        <dbReference type="ChEBI" id="CHEBI:58437"/>
        <note>ligand shared between two neighboring subunits</note>
    </ligand>
</feature>
<dbReference type="PIRSF" id="PIRSF006630">
    <property type="entry name" value="NADS_GAT"/>
    <property type="match status" value="1"/>
</dbReference>
<dbReference type="HAMAP" id="MF_02090">
    <property type="entry name" value="NadE_glutamine_dep"/>
    <property type="match status" value="1"/>
</dbReference>
<feature type="domain" description="CN hydrolase" evidence="10">
    <location>
        <begin position="5"/>
        <end position="245"/>
    </location>
</feature>
<dbReference type="RefSeq" id="WP_053100343.1">
    <property type="nucleotide sequence ID" value="NZ_CP012365.1"/>
</dbReference>
<dbReference type="InterPro" id="IPR003694">
    <property type="entry name" value="NAD_synthase"/>
</dbReference>
<comment type="similarity">
    <text evidence="9">Belongs to the NAD synthetase family.</text>
</comment>
<dbReference type="UniPathway" id="UPA00253">
    <property type="reaction ID" value="UER00334"/>
</dbReference>
<dbReference type="CDD" id="cd00553">
    <property type="entry name" value="NAD_synthase"/>
    <property type="match status" value="1"/>
</dbReference>
<dbReference type="FunFam" id="3.40.50.620:FF:000106">
    <property type="entry name" value="Glutamine-dependent NAD(+) synthetase"/>
    <property type="match status" value="1"/>
</dbReference>
<dbReference type="PANTHER" id="PTHR23090">
    <property type="entry name" value="NH 3 /GLUTAMINE-DEPENDENT NAD + SYNTHETASE"/>
    <property type="match status" value="1"/>
</dbReference>
<proteinExistence type="inferred from homology"/>
<gene>
    <name evidence="7" type="primary">nadE</name>
    <name evidence="11" type="ORF">AKN88_04265</name>
</gene>
<evidence type="ECO:0000256" key="6">
    <source>
        <dbReference type="ARBA" id="ARBA00023027"/>
    </source>
</evidence>
<evidence type="ECO:0000256" key="7">
    <source>
        <dbReference type="HAMAP-Rule" id="MF_02090"/>
    </source>
</evidence>
<accession>A0A0K1XDK2</accession>
<dbReference type="CDD" id="cd07570">
    <property type="entry name" value="GAT_Gln-NAD-synth"/>
    <property type="match status" value="1"/>
</dbReference>
<comment type="function">
    <text evidence="7">Catalyzes the ATP-dependent amidation of deamido-NAD to form NAD. Uses L-glutamine as a nitrogen source.</text>
</comment>
<dbReference type="PANTHER" id="PTHR23090:SF9">
    <property type="entry name" value="GLUTAMINE-DEPENDENT NAD(+) SYNTHETASE"/>
    <property type="match status" value="1"/>
</dbReference>
<sequence length="539" mass="59422">MPNLLRIAQAQIKCRVGDIEANVEKILHYAEQAAQQQADLVLFPELTLCGYPAQDLLLRPSMQLRIEAALNRLQAQLPKALYCVIGLPWLENTQRFNSAVVIYQGQIVHWYHKQQLPGAPVFAEPNYFSAGNSSSTFKVKGVDCTLLICEDLWHPAPVKQAKAAGAEIILTLNASPFELDKQSQREQLLSALATQHQLSIYYTNLVGGQDDFIFDGQSIALNPQGQLTLRAPAFTEGLYLSEFNYQALPSQTITPLLPMLASAYQALVLALQDYVQHNGFKGVLLGLSGGIDSAMVLAIAADALGADKVEAVMMPYHYTAQISQDDAAEQAKLMGVAYRSLAIAPMVESFLATLEPVFAGLPKDTTEENLQARCRGTLLMALSNKSGYLVLTTSNKSETAVGYSTLYGDMAGGFALLKDVPKTLVYELARYRNSLGYVIPERVIERAPSAELSPDQKDEDSLPPYPLLDEILRLYVEEDQSAQAIIQQGFAEEVVLRILRLVDLNEYKRQQAAVGPRITKRSFGADRHYPITNAWPRGN</sequence>
<dbReference type="AlphaFoldDB" id="A0A0K1XDK2"/>
<feature type="active site" description="Nucleophile; for glutaminase activity" evidence="7">
    <location>
        <position position="149"/>
    </location>
</feature>
<dbReference type="Proteomes" id="UP000063953">
    <property type="component" value="Chromosome"/>
</dbReference>
<evidence type="ECO:0000256" key="9">
    <source>
        <dbReference type="RuleBase" id="RU003811"/>
    </source>
</evidence>
<dbReference type="PATRIC" id="fig|1698449.3.peg.853"/>
<dbReference type="Gene3D" id="3.60.110.10">
    <property type="entry name" value="Carbon-nitrogen hydrolase"/>
    <property type="match status" value="1"/>
</dbReference>
<dbReference type="NCBIfam" id="NF010588">
    <property type="entry name" value="PRK13981.1"/>
    <property type="match status" value="1"/>
</dbReference>
<keyword evidence="6 7" id="KW-0520">NAD</keyword>
<evidence type="ECO:0000256" key="5">
    <source>
        <dbReference type="ARBA" id="ARBA00022840"/>
    </source>
</evidence>
<evidence type="ECO:0000256" key="1">
    <source>
        <dbReference type="ARBA" id="ARBA00005188"/>
    </source>
</evidence>
<dbReference type="Gene3D" id="3.40.50.620">
    <property type="entry name" value="HUPs"/>
    <property type="match status" value="1"/>
</dbReference>
<feature type="binding site" evidence="7">
    <location>
        <position position="393"/>
    </location>
    <ligand>
        <name>ATP</name>
        <dbReference type="ChEBI" id="CHEBI:30616"/>
    </ligand>
</feature>
<dbReference type="NCBIfam" id="TIGR00552">
    <property type="entry name" value="nadE"/>
    <property type="match status" value="1"/>
</dbReference>
<evidence type="ECO:0000256" key="2">
    <source>
        <dbReference type="ARBA" id="ARBA00007145"/>
    </source>
</evidence>
<dbReference type="InterPro" id="IPR014445">
    <property type="entry name" value="Gln-dep_NAD_synthase"/>
</dbReference>
<evidence type="ECO:0000256" key="8">
    <source>
        <dbReference type="PIRNR" id="PIRNR006630"/>
    </source>
</evidence>
<feature type="active site" description="Proton acceptor; for glutaminase activity" evidence="7">
    <location>
        <position position="45"/>
    </location>
</feature>
<dbReference type="STRING" id="1697053.AKN87_06260"/>
<feature type="binding site" evidence="7">
    <location>
        <begin position="286"/>
        <end position="293"/>
    </location>
    <ligand>
        <name>ATP</name>
        <dbReference type="ChEBI" id="CHEBI:30616"/>
    </ligand>
</feature>
<evidence type="ECO:0000313" key="12">
    <source>
        <dbReference type="Proteomes" id="UP000063953"/>
    </source>
</evidence>
<dbReference type="GO" id="GO:0004359">
    <property type="term" value="F:glutaminase activity"/>
    <property type="evidence" value="ECO:0007669"/>
    <property type="project" value="InterPro"/>
</dbReference>
<name>A0A0K1XDK2_9GAMM</name>
<evidence type="ECO:0000256" key="3">
    <source>
        <dbReference type="ARBA" id="ARBA00022598"/>
    </source>
</evidence>
<feature type="active site" description="For glutaminase activity" evidence="7">
    <location>
        <position position="113"/>
    </location>
</feature>
<dbReference type="Pfam" id="PF00795">
    <property type="entry name" value="CN_hydrolase"/>
    <property type="match status" value="1"/>
</dbReference>
<comment type="catalytic activity">
    <reaction evidence="7 8">
        <text>deamido-NAD(+) + L-glutamine + ATP + H2O = L-glutamate + AMP + diphosphate + NAD(+) + H(+)</text>
        <dbReference type="Rhea" id="RHEA:24384"/>
        <dbReference type="ChEBI" id="CHEBI:15377"/>
        <dbReference type="ChEBI" id="CHEBI:15378"/>
        <dbReference type="ChEBI" id="CHEBI:29985"/>
        <dbReference type="ChEBI" id="CHEBI:30616"/>
        <dbReference type="ChEBI" id="CHEBI:33019"/>
        <dbReference type="ChEBI" id="CHEBI:57540"/>
        <dbReference type="ChEBI" id="CHEBI:58359"/>
        <dbReference type="ChEBI" id="CHEBI:58437"/>
        <dbReference type="ChEBI" id="CHEBI:456215"/>
        <dbReference type="EC" id="6.3.5.1"/>
    </reaction>
</comment>
<dbReference type="InterPro" id="IPR022310">
    <property type="entry name" value="NAD/GMP_synthase"/>
</dbReference>
<keyword evidence="4 7" id="KW-0547">Nucleotide-binding</keyword>
<dbReference type="PROSITE" id="PS50263">
    <property type="entry name" value="CN_HYDROLASE"/>
    <property type="match status" value="1"/>
</dbReference>
<dbReference type="EC" id="6.3.5.1" evidence="7 8"/>
<protein>
    <recommendedName>
        <fullName evidence="7 8">Glutamine-dependent NAD(+) synthetase</fullName>
        <ecNumber evidence="7 8">6.3.5.1</ecNumber>
    </recommendedName>
    <alternativeName>
        <fullName evidence="7 8">NAD(+) synthase [glutamine-hydrolyzing]</fullName>
    </alternativeName>
</protein>
<dbReference type="Pfam" id="PF02540">
    <property type="entry name" value="NAD_synthase"/>
    <property type="match status" value="1"/>
</dbReference>
<comment type="caution">
    <text evidence="7">Lacks conserved residue(s) required for the propagation of feature annotation.</text>
</comment>
<dbReference type="EMBL" id="CP012365">
    <property type="protein sequence ID" value="AKX59237.1"/>
    <property type="molecule type" value="Genomic_DNA"/>
</dbReference>
<feature type="binding site" evidence="7">
    <location>
        <position position="181"/>
    </location>
    <ligand>
        <name>L-glutamine</name>
        <dbReference type="ChEBI" id="CHEBI:58359"/>
    </ligand>
</feature>
<keyword evidence="3 7" id="KW-0436">Ligase</keyword>
<reference evidence="11 12" key="1">
    <citation type="journal article" date="2015" name="Genome Announc.">
        <title>Genome Sequences of Oblitimonas alkaliphila gen. nov. sp. nov. (Proposed), a Novel Bacterium of the Pseudomonadaceae Family.</title>
        <authorList>
            <person name="Lauer A.C."/>
            <person name="Nicholson A.C."/>
            <person name="Humrighouse B.W."/>
            <person name="Emery B."/>
            <person name="Drobish A."/>
            <person name="Juieng P."/>
            <person name="Loparev V."/>
            <person name="McQuiston J.R."/>
        </authorList>
    </citation>
    <scope>NUCLEOTIDE SEQUENCE [LARGE SCALE GENOMIC DNA]</scope>
    <source>
        <strain evidence="11 12">E5571</strain>
    </source>
</reference>
<dbReference type="InterPro" id="IPR003010">
    <property type="entry name" value="C-N_Hydrolase"/>
</dbReference>
<keyword evidence="12" id="KW-1185">Reference proteome</keyword>
<evidence type="ECO:0000256" key="4">
    <source>
        <dbReference type="ARBA" id="ARBA00022741"/>
    </source>
</evidence>
<organism evidence="11 12">
    <name type="scientific">Thiopseudomonas alkaliphila</name>
    <dbReference type="NCBI Taxonomy" id="1697053"/>
    <lineage>
        <taxon>Bacteria</taxon>
        <taxon>Pseudomonadati</taxon>
        <taxon>Pseudomonadota</taxon>
        <taxon>Gammaproteobacteria</taxon>
        <taxon>Pseudomonadales</taxon>
        <taxon>Pseudomonadaceae</taxon>
        <taxon>Thiopseudomonas</taxon>
    </lineage>
</organism>
<feature type="binding site" evidence="7">
    <location>
        <position position="398"/>
    </location>
    <ligand>
        <name>deamido-NAD(+)</name>
        <dbReference type="ChEBI" id="CHEBI:58437"/>
        <note>ligand shared between two neighboring subunits</note>
    </ligand>
</feature>
<dbReference type="SUPFAM" id="SSF52402">
    <property type="entry name" value="Adenine nucleotide alpha hydrolases-like"/>
    <property type="match status" value="1"/>
</dbReference>
<dbReference type="GO" id="GO:0009435">
    <property type="term" value="P:NAD+ biosynthetic process"/>
    <property type="evidence" value="ECO:0007669"/>
    <property type="project" value="UniProtKB-UniRule"/>
</dbReference>
<dbReference type="GO" id="GO:0005524">
    <property type="term" value="F:ATP binding"/>
    <property type="evidence" value="ECO:0007669"/>
    <property type="project" value="UniProtKB-UniRule"/>
</dbReference>
<evidence type="ECO:0000259" key="10">
    <source>
        <dbReference type="PROSITE" id="PS50263"/>
    </source>
</evidence>
<keyword evidence="5 7" id="KW-0067">ATP-binding</keyword>
<evidence type="ECO:0000313" key="11">
    <source>
        <dbReference type="EMBL" id="AKX59237.1"/>
    </source>
</evidence>
<comment type="pathway">
    <text evidence="1 7 8">Cofactor biosynthesis; NAD(+) biosynthesis; NAD(+) from deamido-NAD(+) (L-Gln route): step 1/1.</text>
</comment>
<comment type="similarity">
    <text evidence="2 7 8">In the C-terminal section; belongs to the NAD synthetase family.</text>
</comment>